<dbReference type="InterPro" id="IPR027417">
    <property type="entry name" value="P-loop_NTPase"/>
</dbReference>
<sequence>MTKVGIKTIRLPGGKKQKLKPFEDNFDLITYVEYVEGGKNTGATVLKKKSKENYKIVGGVDVRGISPLGEPEQLLGFLSRISAGIKDLPKGETLTFHFGIFVDDTQRQQELADLQKKTDSPVLQLLLGGARKRTRGLTNLGIRKRNFLRIYYTYTVEEGVNRANTDFFDNILLALEKGWHRFTGADKELKTTAVQQILLDGYHRGFARFINLLSEQMYLDVRPLSVEELWEIDWGRFNNSPARPLSQKVVVEKEEFTEQINSKIHPLSLLLNKEVPKAYRDCVYNNKKYTGVCLWADKPDGWIDGVAQLKSVWEVMSRSNVYDTEVFVQLQSGNERLLKDKMNSLTKQAQVAATHASGKNNTDVGAELRISKTIEAEAALYEGAKPIWSSIVFLIHRDTRKELNRACDDFCSLFQQQGWVVRETEYAWSIWLETFPLLTWRKLLTSPFNRRISYLSYEIPGQLPLVCNYSLDKRGFELIACEGGTPISLDIYEQHRNMLILGRTRSGKSALVADMLTQGLVRGLPITALDFPRADGTGTFNDLCNQLPQFCKYVDTGDLSEGINALEPPNLKGASAKEKKEKLADFKESLQEILKMMILGIDNQYFDINPDIVKSLLTLALDEFYDNDIIKGRFALAFRKGFGTQEWRGMPTLIDFKQFLSLERLRLIDPDTSTIKALKFCKLRLDEWLRSRLGEILSKPTTFNSDTQMLVIALRNLKSNLDAAVIASLAYLGALRRSLTFNESIFFLDEAPILFEFDPISINVGRLCANGAKSGIRVILNSQEPLSIAKSAGADKILANITTRLIGRIESQSIVDYCDVFRYPDWLITDNALEGFKPNSYHWYSNWLLDDQGFLARVRHYPSPELMGLIANNPRESQLRQKYLSESNGDQVRAIFELAKLYQPAA</sequence>
<dbReference type="eggNOG" id="COG0433">
    <property type="taxonomic scope" value="Bacteria"/>
</dbReference>
<dbReference type="RefSeq" id="WP_012599653.1">
    <property type="nucleotide sequence ID" value="NC_011738.1"/>
</dbReference>
<dbReference type="EMBL" id="CP001292">
    <property type="protein sequence ID" value="ACK73745.1"/>
    <property type="molecule type" value="Genomic_DNA"/>
</dbReference>
<evidence type="ECO:0000313" key="2">
    <source>
        <dbReference type="Proteomes" id="UP000002384"/>
    </source>
</evidence>
<dbReference type="KEGG" id="cyc:PCC7424_5678"/>
<keyword evidence="1" id="KW-0614">Plasmid</keyword>
<evidence type="ECO:0000313" key="1">
    <source>
        <dbReference type="EMBL" id="ACK73745.1"/>
    </source>
</evidence>
<dbReference type="OrthoDB" id="494122at2"/>
<dbReference type="Proteomes" id="UP000002384">
    <property type="component" value="Plasmid pP742401"/>
</dbReference>
<gene>
    <name evidence="1" type="ordered locus">PCC7424_5678</name>
</gene>
<proteinExistence type="predicted"/>
<accession>B7KLS3</accession>
<protein>
    <recommendedName>
        <fullName evidence="3">Helicase HerA central domain-containing protein</fullName>
    </recommendedName>
</protein>
<keyword evidence="2" id="KW-1185">Reference proteome</keyword>
<dbReference type="Gene3D" id="3.40.50.300">
    <property type="entry name" value="P-loop containing nucleotide triphosphate hydrolases"/>
    <property type="match status" value="2"/>
</dbReference>
<evidence type="ECO:0008006" key="3">
    <source>
        <dbReference type="Google" id="ProtNLM"/>
    </source>
</evidence>
<dbReference type="AlphaFoldDB" id="B7KLS3"/>
<reference evidence="2" key="1">
    <citation type="journal article" date="2011" name="MBio">
        <title>Novel metabolic attributes of the genus Cyanothece, comprising a group of unicellular nitrogen-fixing Cyanobacteria.</title>
        <authorList>
            <person name="Bandyopadhyay A."/>
            <person name="Elvitigala T."/>
            <person name="Welsh E."/>
            <person name="Stockel J."/>
            <person name="Liberton M."/>
            <person name="Min H."/>
            <person name="Sherman L.A."/>
            <person name="Pakrasi H.B."/>
        </authorList>
    </citation>
    <scope>NUCLEOTIDE SEQUENCE [LARGE SCALE GENOMIC DNA]</scope>
    <source>
        <strain evidence="2">PCC 7424</strain>
        <plasmid evidence="2">pP742401</plasmid>
    </source>
</reference>
<geneLocation type="plasmid" evidence="1 2">
    <name>pP742401</name>
</geneLocation>
<name>B7KLS3_GLOC7</name>
<dbReference type="SUPFAM" id="SSF52540">
    <property type="entry name" value="P-loop containing nucleoside triphosphate hydrolases"/>
    <property type="match status" value="1"/>
</dbReference>
<organism evidence="1 2">
    <name type="scientific">Gloeothece citriformis (strain PCC 7424)</name>
    <name type="common">Cyanothece sp. (strain PCC 7424)</name>
    <dbReference type="NCBI Taxonomy" id="65393"/>
    <lineage>
        <taxon>Bacteria</taxon>
        <taxon>Bacillati</taxon>
        <taxon>Cyanobacteriota</taxon>
        <taxon>Cyanophyceae</taxon>
        <taxon>Oscillatoriophycideae</taxon>
        <taxon>Chroococcales</taxon>
        <taxon>Aphanothecaceae</taxon>
        <taxon>Gloeothece</taxon>
        <taxon>Gloeothece citriformis</taxon>
    </lineage>
</organism>
<dbReference type="HOGENOM" id="CLU_011112_0_0_3"/>